<gene>
    <name evidence="2" type="ORF">MKZ38_004947</name>
</gene>
<evidence type="ECO:0000256" key="1">
    <source>
        <dbReference type="SAM" id="SignalP"/>
    </source>
</evidence>
<evidence type="ECO:0000313" key="2">
    <source>
        <dbReference type="EMBL" id="KAJ2897129.1"/>
    </source>
</evidence>
<sequence length="515" mass="56052">MKLPVIFLPAILDILFLAQISDSQIQGLSFPTPGRKFQDLAARDRCDVNPTNWELYEVDQQLQANWNPGSGERFDDWIFSNYGPKTRNVECGIGQHDCDRPDNCYDYAEKELWAYYVRHSLVEMSKLLSMIDKSIDVTQSNLNSIPQSIAKDLFPWPDESKIDLQAAEIWSTAAITAMMATIIFLPAAFPVITAEAAAVVTSAATGFAVAGASFIEDPDTAVVHILQLLSTTENVGATIKERQNAQRQKLAAFSKALMSGEGVRDDDNGETILDYLAGGRFTIKPGLEQDKLNQLNFEMWISPLVNEVWKDKTSSFVMCAASGADGVPCGDATMANITGSATEGGVSCCTYMLEDDGSYGYPPKLELLADSPYDISLSHIAESSYRSYRTGGFSFDMMNATANVAGTIPDALGNQFLATGSAFPGIWTLPVCVVPDPGWVGRFEDGKLPCCCGPHCSETNTFLKVANIDKDDIRDVCRQQFPDAWPQEAGASSVLAVDPRAVAAGMVLSAIWLML</sequence>
<keyword evidence="3" id="KW-1185">Reference proteome</keyword>
<evidence type="ECO:0000313" key="3">
    <source>
        <dbReference type="Proteomes" id="UP001201980"/>
    </source>
</evidence>
<dbReference type="Proteomes" id="UP001201980">
    <property type="component" value="Unassembled WGS sequence"/>
</dbReference>
<organism evidence="2 3">
    <name type="scientific">Zalerion maritima</name>
    <dbReference type="NCBI Taxonomy" id="339359"/>
    <lineage>
        <taxon>Eukaryota</taxon>
        <taxon>Fungi</taxon>
        <taxon>Dikarya</taxon>
        <taxon>Ascomycota</taxon>
        <taxon>Pezizomycotina</taxon>
        <taxon>Sordariomycetes</taxon>
        <taxon>Lulworthiomycetidae</taxon>
        <taxon>Lulworthiales</taxon>
        <taxon>Lulworthiaceae</taxon>
        <taxon>Zalerion</taxon>
    </lineage>
</organism>
<comment type="caution">
    <text evidence="2">The sequence shown here is derived from an EMBL/GenBank/DDBJ whole genome shotgun (WGS) entry which is preliminary data.</text>
</comment>
<accession>A0AAD5WQQ3</accession>
<feature type="signal peptide" evidence="1">
    <location>
        <begin position="1"/>
        <end position="23"/>
    </location>
</feature>
<proteinExistence type="predicted"/>
<name>A0AAD5WQQ3_9PEZI</name>
<dbReference type="AlphaFoldDB" id="A0AAD5WQQ3"/>
<dbReference type="PANTHER" id="PTHR33339">
    <property type="entry name" value="LYSM DOMAIN-CONTAINING PROTEIN"/>
    <property type="match status" value="1"/>
</dbReference>
<dbReference type="EMBL" id="JAKWBI020000292">
    <property type="protein sequence ID" value="KAJ2897129.1"/>
    <property type="molecule type" value="Genomic_DNA"/>
</dbReference>
<reference evidence="2" key="1">
    <citation type="submission" date="2022-07" db="EMBL/GenBank/DDBJ databases">
        <title>Draft genome sequence of Zalerion maritima ATCC 34329, a (micro)plastics degrading marine fungus.</title>
        <authorList>
            <person name="Paco A."/>
            <person name="Goncalves M.F.M."/>
            <person name="Rocha-Santos T.A.P."/>
            <person name="Alves A."/>
        </authorList>
    </citation>
    <scope>NUCLEOTIDE SEQUENCE</scope>
    <source>
        <strain evidence="2">ATCC 34329</strain>
    </source>
</reference>
<keyword evidence="1" id="KW-0732">Signal</keyword>
<dbReference type="PANTHER" id="PTHR33339:SF1">
    <property type="entry name" value="LYSM DOMAIN-CONTAINING PROTEIN"/>
    <property type="match status" value="1"/>
</dbReference>
<protein>
    <submittedName>
        <fullName evidence="2">Uncharacterized protein</fullName>
    </submittedName>
</protein>
<feature type="chain" id="PRO_5042069455" evidence="1">
    <location>
        <begin position="24"/>
        <end position="515"/>
    </location>
</feature>